<dbReference type="OrthoDB" id="655030at2759"/>
<evidence type="ECO:0008006" key="3">
    <source>
        <dbReference type="Google" id="ProtNLM"/>
    </source>
</evidence>
<dbReference type="EMBL" id="JAAAUQ010000209">
    <property type="protein sequence ID" value="KAF9152932.1"/>
    <property type="molecule type" value="Genomic_DNA"/>
</dbReference>
<evidence type="ECO:0000313" key="2">
    <source>
        <dbReference type="Proteomes" id="UP000748756"/>
    </source>
</evidence>
<dbReference type="InterPro" id="IPR036188">
    <property type="entry name" value="FAD/NAD-bd_sf"/>
</dbReference>
<evidence type="ECO:0000313" key="1">
    <source>
        <dbReference type="EMBL" id="KAF9152932.1"/>
    </source>
</evidence>
<dbReference type="AlphaFoldDB" id="A0A9P5VCW9"/>
<name>A0A9P5VCW9_9FUNG</name>
<proteinExistence type="predicted"/>
<sequence length="382" mass="42808">MEQLGLLDEIMEIAKPISCINLRKHNMSIVGKLDCTFTKDRYGFYSYIVQRTEFCQILISKMRHDRILWGRYVLDVVSGDAGVQVRCANGHIEQASVLVGADGAHSAVRQNLYRTLKEKAFLPKSDMEALKFTQNAIIGLTNPLNASQYQGVNDEFGECNIVIGKDSPYTLWISPTSGDKVNWSVTGPLLTNNAGDENFMVSQFGQEEAERTCLLIKDLKIPFGGTLADLIKNTSRECITKILVEEKFVSFSGQGAEQAIMDAICLTNLFYKLESPYTYNDIRLAFEAYQEERLPATKAAVQSSGQVANMINSQSWSADFKRKLVFNLPSWIQAASVDKTQVRPLLNFLPPIRDRGARSVKSVKLSEDERGFRSTRSLSIRS</sequence>
<dbReference type="Gene3D" id="3.50.50.60">
    <property type="entry name" value="FAD/NAD(P)-binding domain"/>
    <property type="match status" value="1"/>
</dbReference>
<dbReference type="Proteomes" id="UP000748756">
    <property type="component" value="Unassembled WGS sequence"/>
</dbReference>
<accession>A0A9P5VCW9</accession>
<reference evidence="1" key="1">
    <citation type="journal article" date="2020" name="Fungal Divers.">
        <title>Resolving the Mortierellaceae phylogeny through synthesis of multi-gene phylogenetics and phylogenomics.</title>
        <authorList>
            <person name="Vandepol N."/>
            <person name="Liber J."/>
            <person name="Desiro A."/>
            <person name="Na H."/>
            <person name="Kennedy M."/>
            <person name="Barry K."/>
            <person name="Grigoriev I.V."/>
            <person name="Miller A.N."/>
            <person name="O'Donnell K."/>
            <person name="Stajich J.E."/>
            <person name="Bonito G."/>
        </authorList>
    </citation>
    <scope>NUCLEOTIDE SEQUENCE</scope>
    <source>
        <strain evidence="1">NRRL 6426</strain>
    </source>
</reference>
<protein>
    <recommendedName>
        <fullName evidence="3">FAD-binding domain-containing protein</fullName>
    </recommendedName>
</protein>
<comment type="caution">
    <text evidence="1">The sequence shown here is derived from an EMBL/GenBank/DDBJ whole genome shotgun (WGS) entry which is preliminary data.</text>
</comment>
<dbReference type="SUPFAM" id="SSF51905">
    <property type="entry name" value="FAD/NAD(P)-binding domain"/>
    <property type="match status" value="1"/>
</dbReference>
<dbReference type="PANTHER" id="PTHR47356">
    <property type="entry name" value="FAD-DEPENDENT MONOOXYGENASE ASQG-RELATED"/>
    <property type="match status" value="1"/>
</dbReference>
<keyword evidence="2" id="KW-1185">Reference proteome</keyword>
<dbReference type="InterPro" id="IPR050562">
    <property type="entry name" value="FAD_mOase_fung"/>
</dbReference>
<gene>
    <name evidence="1" type="ORF">BG015_004410</name>
</gene>
<organism evidence="1 2">
    <name type="scientific">Linnemannia schmuckeri</name>
    <dbReference type="NCBI Taxonomy" id="64567"/>
    <lineage>
        <taxon>Eukaryota</taxon>
        <taxon>Fungi</taxon>
        <taxon>Fungi incertae sedis</taxon>
        <taxon>Mucoromycota</taxon>
        <taxon>Mortierellomycotina</taxon>
        <taxon>Mortierellomycetes</taxon>
        <taxon>Mortierellales</taxon>
        <taxon>Mortierellaceae</taxon>
        <taxon>Linnemannia</taxon>
    </lineage>
</organism>
<dbReference type="PANTHER" id="PTHR47356:SF2">
    <property type="entry name" value="FAD-BINDING DOMAIN-CONTAINING PROTEIN-RELATED"/>
    <property type="match status" value="1"/>
</dbReference>
<dbReference type="GO" id="GO:0004497">
    <property type="term" value="F:monooxygenase activity"/>
    <property type="evidence" value="ECO:0007669"/>
    <property type="project" value="InterPro"/>
</dbReference>